<evidence type="ECO:0000313" key="2">
    <source>
        <dbReference type="Proteomes" id="UP000078046"/>
    </source>
</evidence>
<dbReference type="SUPFAM" id="SSF144232">
    <property type="entry name" value="HIT/MYND zinc finger-like"/>
    <property type="match status" value="1"/>
</dbReference>
<dbReference type="Proteomes" id="UP000078046">
    <property type="component" value="Unassembled WGS sequence"/>
</dbReference>
<organism evidence="1 2">
    <name type="scientific">Intoshia linei</name>
    <dbReference type="NCBI Taxonomy" id="1819745"/>
    <lineage>
        <taxon>Eukaryota</taxon>
        <taxon>Metazoa</taxon>
        <taxon>Spiralia</taxon>
        <taxon>Lophotrochozoa</taxon>
        <taxon>Mesozoa</taxon>
        <taxon>Orthonectida</taxon>
        <taxon>Rhopaluridae</taxon>
        <taxon>Intoshia</taxon>
    </lineage>
</organism>
<reference evidence="1 2" key="1">
    <citation type="submission" date="2016-04" db="EMBL/GenBank/DDBJ databases">
        <title>The genome of Intoshia linei affirms orthonectids as highly simplified spiralians.</title>
        <authorList>
            <person name="Mikhailov K.V."/>
            <person name="Slusarev G.S."/>
            <person name="Nikitin M.A."/>
            <person name="Logacheva M.D."/>
            <person name="Penin A."/>
            <person name="Aleoshin V."/>
            <person name="Panchin Y.V."/>
        </authorList>
    </citation>
    <scope>NUCLEOTIDE SEQUENCE [LARGE SCALE GENOMIC DNA]</scope>
    <source>
        <strain evidence="1">Intl2013</strain>
        <tissue evidence="1">Whole animal</tissue>
    </source>
</reference>
<evidence type="ECO:0008006" key="3">
    <source>
        <dbReference type="Google" id="ProtNLM"/>
    </source>
</evidence>
<accession>A0A177AVU4</accession>
<dbReference type="Gene3D" id="6.10.140.2220">
    <property type="match status" value="1"/>
</dbReference>
<dbReference type="AlphaFoldDB" id="A0A177AVU4"/>
<protein>
    <recommendedName>
        <fullName evidence="3">MYND-type domain-containing protein</fullName>
    </recommendedName>
</protein>
<comment type="caution">
    <text evidence="1">The sequence shown here is derived from an EMBL/GenBank/DDBJ whole genome shotgun (WGS) entry which is preliminary data.</text>
</comment>
<proteinExistence type="predicted"/>
<dbReference type="OrthoDB" id="265717at2759"/>
<sequence>MTNLPENEKIRAIKHYNSGFIFSEEPYAYIVNDEYIGKVCSECFKVKSLQVCENCKLVYYCSNECAMTKCYKTTANYFWDGELEKHYYFTCECQLCSDPYK</sequence>
<feature type="non-terminal residue" evidence="1">
    <location>
        <position position="101"/>
    </location>
</feature>
<name>A0A177AVU4_9BILA</name>
<dbReference type="InterPro" id="IPR046341">
    <property type="entry name" value="SET_dom_sf"/>
</dbReference>
<gene>
    <name evidence="1" type="ORF">A3Q56_06723</name>
</gene>
<keyword evidence="2" id="KW-1185">Reference proteome</keyword>
<dbReference type="EMBL" id="LWCA01001248">
    <property type="protein sequence ID" value="OAF65541.1"/>
    <property type="molecule type" value="Genomic_DNA"/>
</dbReference>
<dbReference type="Gene3D" id="2.170.270.10">
    <property type="entry name" value="SET domain"/>
    <property type="match status" value="1"/>
</dbReference>
<evidence type="ECO:0000313" key="1">
    <source>
        <dbReference type="EMBL" id="OAF65541.1"/>
    </source>
</evidence>